<evidence type="ECO:0000313" key="2">
    <source>
        <dbReference type="EMBL" id="RKN85867.1"/>
    </source>
</evidence>
<keyword evidence="1" id="KW-1133">Transmembrane helix</keyword>
<accession>A0A3B0CNB5</accession>
<evidence type="ECO:0000313" key="3">
    <source>
        <dbReference type="Proteomes" id="UP000282311"/>
    </source>
</evidence>
<sequence length="776" mass="83340">MPTINTSLQLFNNVYAALVKVNQTINITLNRTERLRGKLQRSVTLIIDITEAMDRIERVRRRIRTIDGSITLRAVLDTNNILRSIKQVRQRIGNMRIRVLLDAANVLAQAVSIRKDLEARLKIELPSSLKTMLQSLRSLVQNLVRAVGQLRSASKGLTQQQSGAAPAMQKVVALLHQMIALQQQLGQLQNQPADAAKKSENALGGWLGKLKGIVGQYLSIQSLSEAAKKIGEVGSAMQTQENQFGTRLGDLKLGKRMMATLVHQANELNVSATELGQTWNGFLPLAQNVGQLKQMAEWTNRLARLDPAQGLEGASAAMKEVMSGDAQSLVDSYNIPQTLADQLTGAAKTGNFDQLGAAIEQVFGKLNLTRGQMDALNAQPFNQLKGDIEVLGNLFSVFSLNAVTKVAELYVWFKEHIPAAIQKTIAFFSGLWAAVSPVLSVVVQGIMIAGALYLGYLLILAAAAVVSAAIAAAAWIAANWPLLLIIAIVIAVIAIFMYFGGTVSDVVGGMVGILFFLGAVIWDAIAVIIKLVIDLVLSLGESFLNMAAGAVKAIELVGNAILSGLVNTIDFAIRGINQLLNLLNHIPGVKIPNIPSASQLGIPTSVNLGSNQLANMAQQLGQFRQKAISSVPMLNPIDSYNAGFGYGKGMTDSAIEGAGNLGGKLKGMIGGLTGMFKVDSDGLLPDDTLLGGGLNINNVNNVDHIKDTVDVSSEDLKVMRDIAEMKNIQNFVSLTPSVTIGEVHQYTPTDVDVMMENIKRVMEKEVANTAKGVYEL</sequence>
<dbReference type="Proteomes" id="UP000282311">
    <property type="component" value="Unassembled WGS sequence"/>
</dbReference>
<name>A0A3B0CNB5_9BACL</name>
<comment type="caution">
    <text evidence="2">The sequence shown here is derived from an EMBL/GenBank/DDBJ whole genome shotgun (WGS) entry which is preliminary data.</text>
</comment>
<dbReference type="AlphaFoldDB" id="A0A3B0CNB5"/>
<reference evidence="2 3" key="1">
    <citation type="journal article" date="2007" name="Int. J. Syst. Evol. Microbiol.">
        <title>Paenibacillus ginsengarvi sp. nov., isolated from soil from ginseng cultivation.</title>
        <authorList>
            <person name="Yoon M.H."/>
            <person name="Ten L.N."/>
            <person name="Im W.T."/>
        </authorList>
    </citation>
    <scope>NUCLEOTIDE SEQUENCE [LARGE SCALE GENOMIC DNA]</scope>
    <source>
        <strain evidence="2 3">KCTC 13059</strain>
    </source>
</reference>
<feature type="transmembrane region" description="Helical" evidence="1">
    <location>
        <begin position="425"/>
        <end position="447"/>
    </location>
</feature>
<protein>
    <recommendedName>
        <fullName evidence="4">Phage tail tape measure protein</fullName>
    </recommendedName>
</protein>
<feature type="transmembrane region" description="Helical" evidence="1">
    <location>
        <begin position="453"/>
        <end position="475"/>
    </location>
</feature>
<feature type="transmembrane region" description="Helical" evidence="1">
    <location>
        <begin position="482"/>
        <end position="500"/>
    </location>
</feature>
<dbReference type="EMBL" id="RBAH01000003">
    <property type="protein sequence ID" value="RKN85867.1"/>
    <property type="molecule type" value="Genomic_DNA"/>
</dbReference>
<keyword evidence="3" id="KW-1185">Reference proteome</keyword>
<evidence type="ECO:0000256" key="1">
    <source>
        <dbReference type="SAM" id="Phobius"/>
    </source>
</evidence>
<organism evidence="2 3">
    <name type="scientific">Paenibacillus ginsengarvi</name>
    <dbReference type="NCBI Taxonomy" id="400777"/>
    <lineage>
        <taxon>Bacteria</taxon>
        <taxon>Bacillati</taxon>
        <taxon>Bacillota</taxon>
        <taxon>Bacilli</taxon>
        <taxon>Bacillales</taxon>
        <taxon>Paenibacillaceae</taxon>
        <taxon>Paenibacillus</taxon>
    </lineage>
</organism>
<gene>
    <name evidence="2" type="ORF">D7M11_05905</name>
</gene>
<evidence type="ECO:0008006" key="4">
    <source>
        <dbReference type="Google" id="ProtNLM"/>
    </source>
</evidence>
<keyword evidence="1" id="KW-0472">Membrane</keyword>
<feature type="transmembrane region" description="Helical" evidence="1">
    <location>
        <begin position="506"/>
        <end position="533"/>
    </location>
</feature>
<keyword evidence="1" id="KW-0812">Transmembrane</keyword>
<dbReference type="OrthoDB" id="1677957at2"/>
<dbReference type="RefSeq" id="WP_120746235.1">
    <property type="nucleotide sequence ID" value="NZ_RBAH01000003.1"/>
</dbReference>
<proteinExistence type="predicted"/>